<dbReference type="InterPro" id="IPR029055">
    <property type="entry name" value="Ntn_hydrolases_N"/>
</dbReference>
<dbReference type="InterPro" id="IPR052896">
    <property type="entry name" value="GGT-like_enzyme"/>
</dbReference>
<dbReference type="AlphaFoldDB" id="A0A1J7JSI3"/>
<protein>
    <submittedName>
        <fullName evidence="1">Gamma-glutamyltranspeptidase</fullName>
    </submittedName>
</protein>
<dbReference type="PANTHER" id="PTHR43881:SF1">
    <property type="entry name" value="GAMMA-GLUTAMYLTRANSPEPTIDASE (AFU_ORTHOLOGUE AFUA_4G13580)"/>
    <property type="match status" value="1"/>
</dbReference>
<dbReference type="OrthoDB" id="2015213at2759"/>
<sequence length="607" mass="65187">MTSHGTYPLDDERFTVFPSRRSVVHGTRAIVSTTSPLATQAGLRILREGGNAADAAIAATAVLNLVDPSMTGIGGDAFALYYEAETKKVHAVNGSGPSAAEATLDGICEDLGITDRIYGSIPATSGHAVTVPGAAAAWVDIVAEFGSGKVSLAQILAPAIELAEEGFAVSELSSYYWVATEEELRRRPNGVELLKPDPKATDGFRAPRSGEFFRNPLLAKTFRLLAERGRPGFYEGPVAEAVVQVTRSLGGRLTVEDLRKHGERGSELTKAVSIRLDRNMMTNGRREQSVPESSHVHLWEHPPNGQGIVAQMALGILQELDKQGRIPKFQPGDHNSPQYLHALIQALRIAFADGCWFITDPHSSKVTPEDLLSPEYLAERAKLFDPLKATELVEHGSVHKTSDTIYLAVTDAQGNACSFVNSVAETFGSRIVPKGTGFVLQSRGSGFHLDPDHPNAFAPGKRPYNTIIPAMVTDAEDGSLHTVFGVMGGAMQPQGHVQVLLNMMTFGMNPQVALDAPRICIGVSLPGKSTDPSKKVDTVVYLEEGISEDVGKELEKLGHDVKFVTGMGRSLFGRGQVIRVHHDAVEGRRIYSAGSDMRGDGMSAPLV</sequence>
<dbReference type="EMBL" id="KV875096">
    <property type="protein sequence ID" value="OIW30714.1"/>
    <property type="molecule type" value="Genomic_DNA"/>
</dbReference>
<organism evidence="1 2">
    <name type="scientific">Coniochaeta ligniaria NRRL 30616</name>
    <dbReference type="NCBI Taxonomy" id="1408157"/>
    <lineage>
        <taxon>Eukaryota</taxon>
        <taxon>Fungi</taxon>
        <taxon>Dikarya</taxon>
        <taxon>Ascomycota</taxon>
        <taxon>Pezizomycotina</taxon>
        <taxon>Sordariomycetes</taxon>
        <taxon>Sordariomycetidae</taxon>
        <taxon>Coniochaetales</taxon>
        <taxon>Coniochaetaceae</taxon>
        <taxon>Coniochaeta</taxon>
    </lineage>
</organism>
<dbReference type="SUPFAM" id="SSF56235">
    <property type="entry name" value="N-terminal nucleophile aminohydrolases (Ntn hydrolases)"/>
    <property type="match status" value="1"/>
</dbReference>
<evidence type="ECO:0000313" key="1">
    <source>
        <dbReference type="EMBL" id="OIW30714.1"/>
    </source>
</evidence>
<name>A0A1J7JSI3_9PEZI</name>
<dbReference type="Gene3D" id="3.60.20.40">
    <property type="match status" value="1"/>
</dbReference>
<dbReference type="Proteomes" id="UP000182658">
    <property type="component" value="Unassembled WGS sequence"/>
</dbReference>
<dbReference type="PANTHER" id="PTHR43881">
    <property type="entry name" value="GAMMA-GLUTAMYLTRANSPEPTIDASE (AFU_ORTHOLOGUE AFUA_4G13580)"/>
    <property type="match status" value="1"/>
</dbReference>
<evidence type="ECO:0000313" key="2">
    <source>
        <dbReference type="Proteomes" id="UP000182658"/>
    </source>
</evidence>
<dbReference type="Pfam" id="PF01019">
    <property type="entry name" value="G_glu_transpept"/>
    <property type="match status" value="1"/>
</dbReference>
<reference evidence="1 2" key="1">
    <citation type="submission" date="2016-10" db="EMBL/GenBank/DDBJ databases">
        <title>Draft genome sequence of Coniochaeta ligniaria NRRL30616, a lignocellulolytic fungus for bioabatement of inhibitors in plant biomass hydrolysates.</title>
        <authorList>
            <consortium name="DOE Joint Genome Institute"/>
            <person name="Jimenez D.J."/>
            <person name="Hector R.E."/>
            <person name="Riley R."/>
            <person name="Sun H."/>
            <person name="Grigoriev I.V."/>
            <person name="Van Elsas J.D."/>
            <person name="Nichols N.N."/>
        </authorList>
    </citation>
    <scope>NUCLEOTIDE SEQUENCE [LARGE SCALE GENOMIC DNA]</scope>
    <source>
        <strain evidence="1 2">NRRL 30616</strain>
    </source>
</reference>
<dbReference type="STRING" id="1408157.A0A1J7JSI3"/>
<dbReference type="PRINTS" id="PR01210">
    <property type="entry name" value="GGTRANSPTASE"/>
</dbReference>
<keyword evidence="2" id="KW-1185">Reference proteome</keyword>
<dbReference type="InterPro" id="IPR043138">
    <property type="entry name" value="GGT_lsub"/>
</dbReference>
<accession>A0A1J7JSI3</accession>
<dbReference type="Gene3D" id="1.10.246.130">
    <property type="match status" value="1"/>
</dbReference>
<dbReference type="InterPro" id="IPR043137">
    <property type="entry name" value="GGT_ssub_C"/>
</dbReference>
<gene>
    <name evidence="1" type="ORF">CONLIGDRAFT_288755</name>
</gene>
<dbReference type="InParanoid" id="A0A1J7JSI3"/>
<proteinExistence type="predicted"/>